<evidence type="ECO:0000256" key="3">
    <source>
        <dbReference type="ARBA" id="ARBA00022729"/>
    </source>
</evidence>
<keyword evidence="2" id="KW-0813">Transport</keyword>
<accession>A0AAW5ZJD9</accession>
<feature type="domain" description="Solute-binding protein family 5" evidence="5">
    <location>
        <begin position="90"/>
        <end position="449"/>
    </location>
</feature>
<dbReference type="GO" id="GO:0043190">
    <property type="term" value="C:ATP-binding cassette (ABC) transporter complex"/>
    <property type="evidence" value="ECO:0007669"/>
    <property type="project" value="InterPro"/>
</dbReference>
<evidence type="ECO:0000256" key="4">
    <source>
        <dbReference type="SAM" id="SignalP"/>
    </source>
</evidence>
<evidence type="ECO:0000313" key="6">
    <source>
        <dbReference type="EMBL" id="MDB0569727.1"/>
    </source>
</evidence>
<reference evidence="6" key="1">
    <citation type="submission" date="2021-09" db="EMBL/GenBank/DDBJ databases">
        <title>Genomic analysis of Ralstonia spp.</title>
        <authorList>
            <person name="Aburjaile F."/>
            <person name="Ariute J.C."/>
            <person name="Pais A.K.L."/>
            <person name="Albuquerque G.M.R."/>
            <person name="Silva A.M.F."/>
            <person name="Brenig B."/>
            <person name="Azevedo V."/>
            <person name="Matiuzzi M."/>
            <person name="Ramos R."/>
            <person name="Goes-Neto A."/>
            <person name="Soares S."/>
            <person name="Iseppon A.M.B."/>
            <person name="Souza E."/>
            <person name="Gama M."/>
        </authorList>
    </citation>
    <scope>NUCLEOTIDE SEQUENCE</scope>
    <source>
        <strain evidence="6">CCRMRs91</strain>
    </source>
</reference>
<dbReference type="Gene3D" id="3.40.190.10">
    <property type="entry name" value="Periplasmic binding protein-like II"/>
    <property type="match status" value="1"/>
</dbReference>
<dbReference type="CDD" id="cd08498">
    <property type="entry name" value="PBP2_NikA_DppA_OppA_like_2"/>
    <property type="match status" value="1"/>
</dbReference>
<dbReference type="GO" id="GO:1904680">
    <property type="term" value="F:peptide transmembrane transporter activity"/>
    <property type="evidence" value="ECO:0007669"/>
    <property type="project" value="TreeGrafter"/>
</dbReference>
<dbReference type="GO" id="GO:0030288">
    <property type="term" value="C:outer membrane-bounded periplasmic space"/>
    <property type="evidence" value="ECO:0007669"/>
    <property type="project" value="UniProtKB-ARBA"/>
</dbReference>
<sequence length="546" mass="59856">MTTRPLLRARFRARFRVPFRALIRTLAACVLASAAAAPLAAQADDQHDLRIGLAADVTSMDPHWNNAGPNNAMALHIFESLVFLDKNGRYMPGLATSWKAVDANTWEIKLRPGVKWSDGTPFTGEDVKASIARPARLTNSPGPFTSYTKSITDVQIVDPLTVRLKLSIPNYASIPNDLNSLPIIPKKVADATQADFDGGRAMIGTGPFLFDHFTRGQEIVLKKNPNYWGGPSHGSQWDKVTFKIITDNAARTAALLAGDVDVVEAVPAADVPRIKQNKAFHLEQQVSWRTLFWQMDQSRDASPFVTDRAGKPLAKNPFKDRRVREAVALAINRDAIVTRVLEGQGVVASSIVSPQIFGHPGGKPIPYDPEGAKKLLAQAGYPNGFGLTLHATNNRYLNDAQVAQTTAQLLTRVGIQTKVETLPVAAYFSRARQGEFSFMMLGWGSVAADVALRSILGTPNPQTGYGTWNWGRYSNPALDKLVQASLSTVSSDQAHEQAAKAAARFAQDDYAIIPSHHQLATWAMRKGIRYEARTDEWSLAHLFTRQ</sequence>
<evidence type="ECO:0000256" key="1">
    <source>
        <dbReference type="ARBA" id="ARBA00005695"/>
    </source>
</evidence>
<dbReference type="GO" id="GO:0015833">
    <property type="term" value="P:peptide transport"/>
    <property type="evidence" value="ECO:0007669"/>
    <property type="project" value="TreeGrafter"/>
</dbReference>
<gene>
    <name evidence="6" type="ORF">LBW59_02925</name>
</gene>
<organism evidence="6 7">
    <name type="scientific">Ralstonia solanacearum</name>
    <name type="common">Pseudomonas solanacearum</name>
    <dbReference type="NCBI Taxonomy" id="305"/>
    <lineage>
        <taxon>Bacteria</taxon>
        <taxon>Pseudomonadati</taxon>
        <taxon>Pseudomonadota</taxon>
        <taxon>Betaproteobacteria</taxon>
        <taxon>Burkholderiales</taxon>
        <taxon>Burkholderiaceae</taxon>
        <taxon>Ralstonia</taxon>
        <taxon>Ralstonia solanacearum species complex</taxon>
    </lineage>
</organism>
<comment type="caution">
    <text evidence="6">The sequence shown here is derived from an EMBL/GenBank/DDBJ whole genome shotgun (WGS) entry which is preliminary data.</text>
</comment>
<dbReference type="InterPro" id="IPR030678">
    <property type="entry name" value="Peptide/Ni-bd"/>
</dbReference>
<dbReference type="SUPFAM" id="SSF53850">
    <property type="entry name" value="Periplasmic binding protein-like II"/>
    <property type="match status" value="1"/>
</dbReference>
<feature type="signal peptide" evidence="4">
    <location>
        <begin position="1"/>
        <end position="43"/>
    </location>
</feature>
<dbReference type="PIRSF" id="PIRSF002741">
    <property type="entry name" value="MppA"/>
    <property type="match status" value="1"/>
</dbReference>
<comment type="similarity">
    <text evidence="1">Belongs to the bacterial solute-binding protein 5 family.</text>
</comment>
<dbReference type="RefSeq" id="WP_271656159.1">
    <property type="nucleotide sequence ID" value="NZ_JAIVFG010000003.1"/>
</dbReference>
<dbReference type="AlphaFoldDB" id="A0AAW5ZJD9"/>
<keyword evidence="3 4" id="KW-0732">Signal</keyword>
<protein>
    <submittedName>
        <fullName evidence="6">ABC transporter substrate-binding protein</fullName>
    </submittedName>
</protein>
<dbReference type="PANTHER" id="PTHR30290:SF9">
    <property type="entry name" value="OLIGOPEPTIDE-BINDING PROTEIN APPA"/>
    <property type="match status" value="1"/>
</dbReference>
<dbReference type="Proteomes" id="UP001144050">
    <property type="component" value="Unassembled WGS sequence"/>
</dbReference>
<evidence type="ECO:0000259" key="5">
    <source>
        <dbReference type="Pfam" id="PF00496"/>
    </source>
</evidence>
<feature type="chain" id="PRO_5043341626" evidence="4">
    <location>
        <begin position="44"/>
        <end position="546"/>
    </location>
</feature>
<dbReference type="Gene3D" id="3.10.105.10">
    <property type="entry name" value="Dipeptide-binding Protein, Domain 3"/>
    <property type="match status" value="1"/>
</dbReference>
<evidence type="ECO:0000256" key="2">
    <source>
        <dbReference type="ARBA" id="ARBA00022448"/>
    </source>
</evidence>
<dbReference type="InterPro" id="IPR039424">
    <property type="entry name" value="SBP_5"/>
</dbReference>
<name>A0AAW5ZJD9_RALSL</name>
<dbReference type="Gene3D" id="3.90.76.10">
    <property type="entry name" value="Dipeptide-binding Protein, Domain 1"/>
    <property type="match status" value="1"/>
</dbReference>
<dbReference type="EMBL" id="JAIVFG010000003">
    <property type="protein sequence ID" value="MDB0569727.1"/>
    <property type="molecule type" value="Genomic_DNA"/>
</dbReference>
<dbReference type="InterPro" id="IPR000914">
    <property type="entry name" value="SBP_5_dom"/>
</dbReference>
<proteinExistence type="inferred from homology"/>
<evidence type="ECO:0000313" key="7">
    <source>
        <dbReference type="Proteomes" id="UP001144050"/>
    </source>
</evidence>
<dbReference type="PANTHER" id="PTHR30290">
    <property type="entry name" value="PERIPLASMIC BINDING COMPONENT OF ABC TRANSPORTER"/>
    <property type="match status" value="1"/>
</dbReference>
<dbReference type="Pfam" id="PF00496">
    <property type="entry name" value="SBP_bac_5"/>
    <property type="match status" value="1"/>
</dbReference>